<protein>
    <recommendedName>
        <fullName evidence="3">Transposase IS701-like DDE domain-containing protein</fullName>
    </recommendedName>
</protein>
<name>A0A7R7TEA5_THETH</name>
<evidence type="ECO:0008006" key="3">
    <source>
        <dbReference type="Google" id="ProtNLM"/>
    </source>
</evidence>
<accession>A0A7R7TEA5</accession>
<dbReference type="EMBL" id="AP024270">
    <property type="protein sequence ID" value="BCP65982.1"/>
    <property type="molecule type" value="Genomic_DNA"/>
</dbReference>
<evidence type="ECO:0000313" key="2">
    <source>
        <dbReference type="Proteomes" id="UP000596099"/>
    </source>
</evidence>
<dbReference type="AlphaFoldDB" id="A0A7R7TEA5"/>
<sequence>MNQAALSLLWTILALMPTPHLRESLKALLFLFLTGHGKARPQHSKTKSPSALSRFLNRYPWPTRALIRLVREEAQKALDRARRRKGPKPRLLVVLDLVTLEKRGHFPALPLSLPKVALTG</sequence>
<evidence type="ECO:0000313" key="1">
    <source>
        <dbReference type="EMBL" id="BCP65982.1"/>
    </source>
</evidence>
<proteinExistence type="predicted"/>
<reference evidence="2" key="1">
    <citation type="submission" date="2021-01" db="EMBL/GenBank/DDBJ databases">
        <title>Complete Genome Sequence of Thermus thermophilus Strain HB5018, Isolated from Mine Onsen Hot Spring.</title>
        <authorList>
            <person name="Miyazaki K."/>
            <person name="Moriya T."/>
            <person name="Nemoto N."/>
            <person name="Oshima T."/>
            <person name="Yura K."/>
            <person name="Bessho Y."/>
        </authorList>
    </citation>
    <scope>NUCLEOTIDE SEQUENCE [LARGE SCALE GENOMIC DNA]</scope>
    <source>
        <strain evidence="2">HB5018</strain>
    </source>
</reference>
<gene>
    <name evidence="1" type="ORF">TthHB5018_09160</name>
</gene>
<dbReference type="Proteomes" id="UP000596099">
    <property type="component" value="Chromosome"/>
</dbReference>
<organism evidence="1 2">
    <name type="scientific">Thermus thermophilus</name>
    <dbReference type="NCBI Taxonomy" id="274"/>
    <lineage>
        <taxon>Bacteria</taxon>
        <taxon>Thermotogati</taxon>
        <taxon>Deinococcota</taxon>
        <taxon>Deinococci</taxon>
        <taxon>Thermales</taxon>
        <taxon>Thermaceae</taxon>
        <taxon>Thermus</taxon>
    </lineage>
</organism>